<sequence length="90" mass="9790">MTESIVNAIKYAFINDNKGSVDIQLARDGEHHVILKVSDNGIGLPEGFHASDRSSLGLDLMQGLAKQLNGKFHIADNGGVQITMRFLVLK</sequence>
<dbReference type="InterPro" id="IPR003594">
    <property type="entry name" value="HATPase_dom"/>
</dbReference>
<dbReference type="InterPro" id="IPR036890">
    <property type="entry name" value="HATPase_C_sf"/>
</dbReference>
<keyword evidence="3" id="KW-1185">Reference proteome</keyword>
<dbReference type="STRING" id="390241.SAMN04488023_112112"/>
<dbReference type="InterPro" id="IPR005467">
    <property type="entry name" value="His_kinase_dom"/>
</dbReference>
<dbReference type="SMART" id="SM00387">
    <property type="entry name" value="HATPase_c"/>
    <property type="match status" value="1"/>
</dbReference>
<keyword evidence="2" id="KW-0418">Kinase</keyword>
<reference evidence="3" key="1">
    <citation type="submission" date="2016-10" db="EMBL/GenBank/DDBJ databases">
        <authorList>
            <person name="Varghese N."/>
            <person name="Submissions S."/>
        </authorList>
    </citation>
    <scope>NUCLEOTIDE SEQUENCE [LARGE SCALE GENOMIC DNA]</scope>
    <source>
        <strain evidence="3">DSM 18610</strain>
    </source>
</reference>
<keyword evidence="2" id="KW-0808">Transferase</keyword>
<evidence type="ECO:0000313" key="2">
    <source>
        <dbReference type="EMBL" id="SER62981.1"/>
    </source>
</evidence>
<dbReference type="PANTHER" id="PTHR43065:SF23">
    <property type="entry name" value="SENSOR HISTIDINE KINASE PDTAS"/>
    <property type="match status" value="1"/>
</dbReference>
<feature type="domain" description="Histidine kinase" evidence="1">
    <location>
        <begin position="1"/>
        <end position="90"/>
    </location>
</feature>
<protein>
    <submittedName>
        <fullName evidence="2">Histidine kinase-, DNA gyrase B-, and HSP90-like ATPase</fullName>
    </submittedName>
</protein>
<evidence type="ECO:0000313" key="3">
    <source>
        <dbReference type="Proteomes" id="UP000199572"/>
    </source>
</evidence>
<gene>
    <name evidence="2" type="ORF">SAMN04488023_112112</name>
</gene>
<name>A0A1H9QQW1_9SPHI</name>
<dbReference type="PROSITE" id="PS50109">
    <property type="entry name" value="HIS_KIN"/>
    <property type="match status" value="1"/>
</dbReference>
<dbReference type="Gene3D" id="3.30.565.10">
    <property type="entry name" value="Histidine kinase-like ATPase, C-terminal domain"/>
    <property type="match status" value="1"/>
</dbReference>
<accession>A0A1H9QQW1</accession>
<dbReference type="GO" id="GO:0016301">
    <property type="term" value="F:kinase activity"/>
    <property type="evidence" value="ECO:0007669"/>
    <property type="project" value="UniProtKB-KW"/>
</dbReference>
<proteinExistence type="predicted"/>
<organism evidence="2 3">
    <name type="scientific">Pedobacter rhizosphaerae</name>
    <dbReference type="NCBI Taxonomy" id="390241"/>
    <lineage>
        <taxon>Bacteria</taxon>
        <taxon>Pseudomonadati</taxon>
        <taxon>Bacteroidota</taxon>
        <taxon>Sphingobacteriia</taxon>
        <taxon>Sphingobacteriales</taxon>
        <taxon>Sphingobacteriaceae</taxon>
        <taxon>Pedobacter</taxon>
    </lineage>
</organism>
<dbReference type="PANTHER" id="PTHR43065">
    <property type="entry name" value="SENSOR HISTIDINE KINASE"/>
    <property type="match status" value="1"/>
</dbReference>
<dbReference type="Pfam" id="PF02518">
    <property type="entry name" value="HATPase_c"/>
    <property type="match status" value="1"/>
</dbReference>
<dbReference type="SUPFAM" id="SSF55874">
    <property type="entry name" value="ATPase domain of HSP90 chaperone/DNA topoisomerase II/histidine kinase"/>
    <property type="match status" value="1"/>
</dbReference>
<dbReference type="EMBL" id="FOGG01000012">
    <property type="protein sequence ID" value="SER62981.1"/>
    <property type="molecule type" value="Genomic_DNA"/>
</dbReference>
<dbReference type="Proteomes" id="UP000199572">
    <property type="component" value="Unassembled WGS sequence"/>
</dbReference>
<evidence type="ECO:0000259" key="1">
    <source>
        <dbReference type="PROSITE" id="PS50109"/>
    </source>
</evidence>
<dbReference type="AlphaFoldDB" id="A0A1H9QQW1"/>